<feature type="compositionally biased region" description="Basic and acidic residues" evidence="1">
    <location>
        <begin position="13"/>
        <end position="24"/>
    </location>
</feature>
<name>A0AAX6DP20_IRIPA</name>
<organism evidence="2 3">
    <name type="scientific">Iris pallida</name>
    <name type="common">Sweet iris</name>
    <dbReference type="NCBI Taxonomy" id="29817"/>
    <lineage>
        <taxon>Eukaryota</taxon>
        <taxon>Viridiplantae</taxon>
        <taxon>Streptophyta</taxon>
        <taxon>Embryophyta</taxon>
        <taxon>Tracheophyta</taxon>
        <taxon>Spermatophyta</taxon>
        <taxon>Magnoliopsida</taxon>
        <taxon>Liliopsida</taxon>
        <taxon>Asparagales</taxon>
        <taxon>Iridaceae</taxon>
        <taxon>Iridoideae</taxon>
        <taxon>Irideae</taxon>
        <taxon>Iris</taxon>
    </lineage>
</organism>
<protein>
    <submittedName>
        <fullName evidence="2">Piriformospora indica-insensitive protein 2-like</fullName>
    </submittedName>
</protein>
<dbReference type="EMBL" id="JANAVB010043017">
    <property type="protein sequence ID" value="KAJ6793511.1"/>
    <property type="molecule type" value="Genomic_DNA"/>
</dbReference>
<gene>
    <name evidence="2" type="ORF">M6B38_236500</name>
</gene>
<evidence type="ECO:0000313" key="3">
    <source>
        <dbReference type="Proteomes" id="UP001140949"/>
    </source>
</evidence>
<keyword evidence="3" id="KW-1185">Reference proteome</keyword>
<proteinExistence type="predicted"/>
<dbReference type="Proteomes" id="UP001140949">
    <property type="component" value="Unassembled WGS sequence"/>
</dbReference>
<feature type="region of interest" description="Disordered" evidence="1">
    <location>
        <begin position="1"/>
        <end position="24"/>
    </location>
</feature>
<comment type="caution">
    <text evidence="2">The sequence shown here is derived from an EMBL/GenBank/DDBJ whole genome shotgun (WGS) entry which is preliminary data.</text>
</comment>
<reference evidence="2" key="2">
    <citation type="submission" date="2023-04" db="EMBL/GenBank/DDBJ databases">
        <authorList>
            <person name="Bruccoleri R.E."/>
            <person name="Oakeley E.J."/>
            <person name="Faust A.-M."/>
            <person name="Dessus-Babus S."/>
            <person name="Altorfer M."/>
            <person name="Burckhardt D."/>
            <person name="Oertli M."/>
            <person name="Naumann U."/>
            <person name="Petersen F."/>
            <person name="Wong J."/>
        </authorList>
    </citation>
    <scope>NUCLEOTIDE SEQUENCE</scope>
    <source>
        <strain evidence="2">GSM-AAB239-AS_SAM_17_03QT</strain>
        <tissue evidence="2">Leaf</tissue>
    </source>
</reference>
<evidence type="ECO:0000313" key="2">
    <source>
        <dbReference type="EMBL" id="KAJ6793511.1"/>
    </source>
</evidence>
<evidence type="ECO:0000256" key="1">
    <source>
        <dbReference type="SAM" id="MobiDB-lite"/>
    </source>
</evidence>
<sequence>MFRPVTYHNPSKRSHETPCAEGSERWKVSIAQGSQYRYRTIPMSIDVGDIGSISSFGNK</sequence>
<reference evidence="2" key="1">
    <citation type="journal article" date="2023" name="GigaByte">
        <title>Genome assembly of the bearded iris, Iris pallida Lam.</title>
        <authorList>
            <person name="Bruccoleri R.E."/>
            <person name="Oakeley E.J."/>
            <person name="Faust A.M.E."/>
            <person name="Altorfer M."/>
            <person name="Dessus-Babus S."/>
            <person name="Burckhardt D."/>
            <person name="Oertli M."/>
            <person name="Naumann U."/>
            <person name="Petersen F."/>
            <person name="Wong J."/>
        </authorList>
    </citation>
    <scope>NUCLEOTIDE SEQUENCE</scope>
    <source>
        <strain evidence="2">GSM-AAB239-AS_SAM_17_03QT</strain>
    </source>
</reference>
<accession>A0AAX6DP20</accession>
<dbReference type="AlphaFoldDB" id="A0AAX6DP20"/>